<evidence type="ECO:0000313" key="6">
    <source>
        <dbReference type="Proteomes" id="UP000683360"/>
    </source>
</evidence>
<dbReference type="OrthoDB" id="6093654at2759"/>
<proteinExistence type="inferred from homology"/>
<dbReference type="InterPro" id="IPR010345">
    <property type="entry name" value="IL-17_fam"/>
</dbReference>
<name>A0A8S3TZB6_MYTED</name>
<evidence type="ECO:0008006" key="7">
    <source>
        <dbReference type="Google" id="ProtNLM"/>
    </source>
</evidence>
<comment type="subcellular location">
    <subcellularLocation>
        <location evidence="1">Secreted</location>
    </subcellularLocation>
</comment>
<comment type="caution">
    <text evidence="5">The sequence shown here is derived from an EMBL/GenBank/DDBJ whole genome shotgun (WGS) entry which is preliminary data.</text>
</comment>
<dbReference type="AlphaFoldDB" id="A0A8S3TZB6"/>
<dbReference type="Gene3D" id="2.10.90.10">
    <property type="entry name" value="Cystine-knot cytokines"/>
    <property type="match status" value="1"/>
</dbReference>
<evidence type="ECO:0000313" key="5">
    <source>
        <dbReference type="EMBL" id="CAG2235235.1"/>
    </source>
</evidence>
<dbReference type="EMBL" id="CAJPWZ010002314">
    <property type="protein sequence ID" value="CAG2235235.1"/>
    <property type="molecule type" value="Genomic_DNA"/>
</dbReference>
<dbReference type="GO" id="GO:0005125">
    <property type="term" value="F:cytokine activity"/>
    <property type="evidence" value="ECO:0007669"/>
    <property type="project" value="InterPro"/>
</dbReference>
<accession>A0A8S3TZB6</accession>
<reference evidence="5" key="1">
    <citation type="submission" date="2021-03" db="EMBL/GenBank/DDBJ databases">
        <authorList>
            <person name="Bekaert M."/>
        </authorList>
    </citation>
    <scope>NUCLEOTIDE SEQUENCE</scope>
</reference>
<organism evidence="5 6">
    <name type="scientific">Mytilus edulis</name>
    <name type="common">Blue mussel</name>
    <dbReference type="NCBI Taxonomy" id="6550"/>
    <lineage>
        <taxon>Eukaryota</taxon>
        <taxon>Metazoa</taxon>
        <taxon>Spiralia</taxon>
        <taxon>Lophotrochozoa</taxon>
        <taxon>Mollusca</taxon>
        <taxon>Bivalvia</taxon>
        <taxon>Autobranchia</taxon>
        <taxon>Pteriomorphia</taxon>
        <taxon>Mytilida</taxon>
        <taxon>Mytiloidea</taxon>
        <taxon>Mytilidae</taxon>
        <taxon>Mytilinae</taxon>
        <taxon>Mytilus</taxon>
    </lineage>
</organism>
<comment type="similarity">
    <text evidence="2">Belongs to the IL-17 family.</text>
</comment>
<keyword evidence="6" id="KW-1185">Reference proteome</keyword>
<dbReference type="SUPFAM" id="SSF57501">
    <property type="entry name" value="Cystine-knot cytokines"/>
    <property type="match status" value="1"/>
</dbReference>
<sequence length="206" mass="24085">MWLTHRLLRAARFGFGLRINNMIVLLSIIQTAFLTVPCREPSPFNLPQQHFTTNNITRTSKFILPRGSDILPGYGTLYKVPEHLINIKYETEFKLGECNDYRRRVFREHFANEPMSVGSTCPWYYRKNIDENRLPKHIYDVECVCDNCIGHRFGRTCQKIYTYINVLRRTTCLNGVYEYSTIVEPISVGCSCIRDPKPIGRQTMHL</sequence>
<dbReference type="GO" id="GO:0005576">
    <property type="term" value="C:extracellular region"/>
    <property type="evidence" value="ECO:0007669"/>
    <property type="project" value="UniProtKB-SubCell"/>
</dbReference>
<evidence type="ECO:0000256" key="2">
    <source>
        <dbReference type="ARBA" id="ARBA00007236"/>
    </source>
</evidence>
<keyword evidence="4" id="KW-0732">Signal</keyword>
<gene>
    <name evidence="5" type="ORF">MEDL_47838</name>
</gene>
<evidence type="ECO:0000256" key="1">
    <source>
        <dbReference type="ARBA" id="ARBA00004613"/>
    </source>
</evidence>
<dbReference type="InterPro" id="IPR029034">
    <property type="entry name" value="Cystine-knot_cytokine"/>
</dbReference>
<dbReference type="Pfam" id="PF06083">
    <property type="entry name" value="IL17"/>
    <property type="match status" value="1"/>
</dbReference>
<protein>
    <recommendedName>
        <fullName evidence="7">Interleukin 17-like protein</fullName>
    </recommendedName>
</protein>
<dbReference type="Proteomes" id="UP000683360">
    <property type="component" value="Unassembled WGS sequence"/>
</dbReference>
<evidence type="ECO:0000256" key="3">
    <source>
        <dbReference type="ARBA" id="ARBA00022525"/>
    </source>
</evidence>
<keyword evidence="3" id="KW-0964">Secreted</keyword>
<evidence type="ECO:0000256" key="4">
    <source>
        <dbReference type="ARBA" id="ARBA00022729"/>
    </source>
</evidence>